<dbReference type="OrthoDB" id="9784774at2"/>
<dbReference type="AlphaFoldDB" id="A0A5N0EFZ5"/>
<evidence type="ECO:0000256" key="1">
    <source>
        <dbReference type="PIRSR" id="PIRSR601310-1"/>
    </source>
</evidence>
<evidence type="ECO:0000259" key="3">
    <source>
        <dbReference type="PROSITE" id="PS51084"/>
    </source>
</evidence>
<evidence type="ECO:0000313" key="4">
    <source>
        <dbReference type="EMBL" id="KAA8887035.1"/>
    </source>
</evidence>
<accession>A0A5N0EFZ5</accession>
<dbReference type="InterPro" id="IPR001310">
    <property type="entry name" value="Histidine_triad_HIT"/>
</dbReference>
<dbReference type="GO" id="GO:0009117">
    <property type="term" value="P:nucleotide metabolic process"/>
    <property type="evidence" value="ECO:0007669"/>
    <property type="project" value="TreeGrafter"/>
</dbReference>
<dbReference type="InterPro" id="IPR036265">
    <property type="entry name" value="HIT-like_sf"/>
</dbReference>
<feature type="active site" description="Tele-AMP-histidine intermediate" evidence="1">
    <location>
        <position position="118"/>
    </location>
</feature>
<feature type="short sequence motif" description="Histidine triad motif" evidence="2">
    <location>
        <begin position="114"/>
        <end position="118"/>
    </location>
</feature>
<dbReference type="Pfam" id="PF01230">
    <property type="entry name" value="HIT"/>
    <property type="match status" value="1"/>
</dbReference>
<sequence length="163" mass="18071">MQRIPFDVEAYVQRVRSSPCFICEVAASPGSDGWHEVVADTENDIAFLCKYPTLLGHVLVAPKIHHEHVVGDLAEDAYLQLMALVYRVARAVEATVEVERTYLLSLGSQQGNSHVHWHISPLPPGVPYHEQQFHALMAENGVLAWTPEQASALARLLRAALVN</sequence>
<dbReference type="SUPFAM" id="SSF54197">
    <property type="entry name" value="HIT-like"/>
    <property type="match status" value="1"/>
</dbReference>
<protein>
    <submittedName>
        <fullName evidence="4">HIT domain-containing protein</fullName>
    </submittedName>
</protein>
<dbReference type="Gene3D" id="3.30.428.10">
    <property type="entry name" value="HIT-like"/>
    <property type="match status" value="1"/>
</dbReference>
<keyword evidence="5" id="KW-1185">Reference proteome</keyword>
<proteinExistence type="predicted"/>
<dbReference type="Proteomes" id="UP000323876">
    <property type="component" value="Unassembled WGS sequence"/>
</dbReference>
<feature type="domain" description="HIT" evidence="3">
    <location>
        <begin position="21"/>
        <end position="129"/>
    </location>
</feature>
<name>A0A5N0EFZ5_9NOCA</name>
<organism evidence="4 5">
    <name type="scientific">Nocardia colli</name>
    <dbReference type="NCBI Taxonomy" id="2545717"/>
    <lineage>
        <taxon>Bacteria</taxon>
        <taxon>Bacillati</taxon>
        <taxon>Actinomycetota</taxon>
        <taxon>Actinomycetes</taxon>
        <taxon>Mycobacteriales</taxon>
        <taxon>Nocardiaceae</taxon>
        <taxon>Nocardia</taxon>
    </lineage>
</organism>
<dbReference type="GO" id="GO:0003824">
    <property type="term" value="F:catalytic activity"/>
    <property type="evidence" value="ECO:0007669"/>
    <property type="project" value="InterPro"/>
</dbReference>
<evidence type="ECO:0000313" key="5">
    <source>
        <dbReference type="Proteomes" id="UP000323876"/>
    </source>
</evidence>
<reference evidence="4 5" key="1">
    <citation type="submission" date="2019-09" db="EMBL/GenBank/DDBJ databases">
        <authorList>
            <person name="Wang X."/>
        </authorList>
    </citation>
    <scope>NUCLEOTIDE SEQUENCE [LARGE SCALE GENOMIC DNA]</scope>
    <source>
        <strain evidence="4 5">CICC 11023</strain>
    </source>
</reference>
<evidence type="ECO:0000256" key="2">
    <source>
        <dbReference type="PROSITE-ProRule" id="PRU00464"/>
    </source>
</evidence>
<comment type="caution">
    <text evidence="4">The sequence shown here is derived from an EMBL/GenBank/DDBJ whole genome shotgun (WGS) entry which is preliminary data.</text>
</comment>
<gene>
    <name evidence="4" type="ORF">F3087_19135</name>
</gene>
<dbReference type="PROSITE" id="PS51084">
    <property type="entry name" value="HIT_2"/>
    <property type="match status" value="1"/>
</dbReference>
<dbReference type="InterPro" id="IPR011146">
    <property type="entry name" value="HIT-like"/>
</dbReference>
<dbReference type="EMBL" id="VXLC01000008">
    <property type="protein sequence ID" value="KAA8887035.1"/>
    <property type="molecule type" value="Genomic_DNA"/>
</dbReference>
<dbReference type="PANTHER" id="PTHR46648">
    <property type="entry name" value="HIT FAMILY PROTEIN 1"/>
    <property type="match status" value="1"/>
</dbReference>
<dbReference type="RefSeq" id="WP_150403366.1">
    <property type="nucleotide sequence ID" value="NZ_VXLC01000008.1"/>
</dbReference>
<dbReference type="PANTHER" id="PTHR46648:SF1">
    <property type="entry name" value="ADENOSINE 5'-MONOPHOSPHORAMIDASE HNT1"/>
    <property type="match status" value="1"/>
</dbReference>